<dbReference type="SUPFAM" id="SSF51735">
    <property type="entry name" value="NAD(P)-binding Rossmann-fold domains"/>
    <property type="match status" value="1"/>
</dbReference>
<dbReference type="InterPro" id="IPR036291">
    <property type="entry name" value="NAD(P)-bd_dom_sf"/>
</dbReference>
<reference evidence="3 4" key="1">
    <citation type="journal article" date="2019" name="Int. J. Syst. Evol. Microbiol.">
        <title>The Global Catalogue of Microorganisms (GCM) 10K type strain sequencing project: providing services to taxonomists for standard genome sequencing and annotation.</title>
        <authorList>
            <consortium name="The Broad Institute Genomics Platform"/>
            <consortium name="The Broad Institute Genome Sequencing Center for Infectious Disease"/>
            <person name="Wu L."/>
            <person name="Ma J."/>
        </authorList>
    </citation>
    <scope>NUCLEOTIDE SEQUENCE [LARGE SCALE GENOMIC DNA]</scope>
    <source>
        <strain evidence="3 4">JCM 15313</strain>
    </source>
</reference>
<gene>
    <name evidence="3" type="ORF">GCM10009799_13230</name>
</gene>
<evidence type="ECO:0000256" key="1">
    <source>
        <dbReference type="ARBA" id="ARBA00006484"/>
    </source>
</evidence>
<accession>A0ABN2SNT4</accession>
<sequence>MAGAEVTVTPLQLDLECALDPSVRCMAHLQQMPVQSGFTAASTAEQVMADIDLHGTTALVTGGYSGLGLETTRALAQAGARVIVPARRPRLARNRLIDVECTIVPMDLADLTSVHRACEQLLDAEAKLDLVVAAAGVMASPERRVGPGWESQFAINHLGHFVLLNLLVPLLARGGGARVVCYSSAGHHLSDIRWDDPHFDSGYDKWVAYGQSKTANVLFAAHLDELGRSDGVRAFSLHPGPILTELQRDLTRAEQVELGWIDTDGHIIGRGFKTRSQGAATGLWAATSRTLDGRGGLYCENCDIAPLAAPDGSMDDGGVRNYALDRESAERLWRVSTSLTGVRSVWNARGPK</sequence>
<dbReference type="Gene3D" id="3.40.50.720">
    <property type="entry name" value="NAD(P)-binding Rossmann-like Domain"/>
    <property type="match status" value="1"/>
</dbReference>
<evidence type="ECO:0000313" key="4">
    <source>
        <dbReference type="Proteomes" id="UP001501585"/>
    </source>
</evidence>
<keyword evidence="2" id="KW-0560">Oxidoreductase</keyword>
<comment type="similarity">
    <text evidence="1">Belongs to the short-chain dehydrogenases/reductases (SDR) family.</text>
</comment>
<comment type="caution">
    <text evidence="3">The sequence shown here is derived from an EMBL/GenBank/DDBJ whole genome shotgun (WGS) entry which is preliminary data.</text>
</comment>
<proteinExistence type="inferred from homology"/>
<keyword evidence="4" id="KW-1185">Reference proteome</keyword>
<dbReference type="PANTHER" id="PTHR24320:SF148">
    <property type="entry name" value="NAD(P)-BINDING ROSSMANN-FOLD SUPERFAMILY PROTEIN"/>
    <property type="match status" value="1"/>
</dbReference>
<organism evidence="3 4">
    <name type="scientific">Nocardiopsis rhodophaea</name>
    <dbReference type="NCBI Taxonomy" id="280238"/>
    <lineage>
        <taxon>Bacteria</taxon>
        <taxon>Bacillati</taxon>
        <taxon>Actinomycetota</taxon>
        <taxon>Actinomycetes</taxon>
        <taxon>Streptosporangiales</taxon>
        <taxon>Nocardiopsidaceae</taxon>
        <taxon>Nocardiopsis</taxon>
    </lineage>
</organism>
<evidence type="ECO:0000256" key="2">
    <source>
        <dbReference type="ARBA" id="ARBA00023002"/>
    </source>
</evidence>
<dbReference type="PANTHER" id="PTHR24320">
    <property type="entry name" value="RETINOL DEHYDROGENASE"/>
    <property type="match status" value="1"/>
</dbReference>
<evidence type="ECO:0000313" key="3">
    <source>
        <dbReference type="EMBL" id="GAA1988880.1"/>
    </source>
</evidence>
<dbReference type="EMBL" id="BAAAPC010000004">
    <property type="protein sequence ID" value="GAA1988880.1"/>
    <property type="molecule type" value="Genomic_DNA"/>
</dbReference>
<name>A0ABN2SNT4_9ACTN</name>
<dbReference type="NCBIfam" id="NF004845">
    <property type="entry name" value="PRK06196.1"/>
    <property type="match status" value="1"/>
</dbReference>
<dbReference type="Pfam" id="PF00106">
    <property type="entry name" value="adh_short"/>
    <property type="match status" value="1"/>
</dbReference>
<protein>
    <submittedName>
        <fullName evidence="3">SDR family NAD(P)-dependent oxidoreductase</fullName>
    </submittedName>
</protein>
<dbReference type="InterPro" id="IPR002347">
    <property type="entry name" value="SDR_fam"/>
</dbReference>
<dbReference type="Proteomes" id="UP001501585">
    <property type="component" value="Unassembled WGS sequence"/>
</dbReference>
<dbReference type="PRINTS" id="PR00081">
    <property type="entry name" value="GDHRDH"/>
</dbReference>